<reference evidence="3" key="1">
    <citation type="journal article" date="2019" name="Gigascience">
        <title>De novo genome assembly of the endangered Acer yangbiense, a plant species with extremely small populations endemic to Yunnan Province, China.</title>
        <authorList>
            <person name="Yang J."/>
            <person name="Wariss H.M."/>
            <person name="Tao L."/>
            <person name="Zhang R."/>
            <person name="Yun Q."/>
            <person name="Hollingsworth P."/>
            <person name="Dao Z."/>
            <person name="Luo G."/>
            <person name="Guo H."/>
            <person name="Ma Y."/>
            <person name="Sun W."/>
        </authorList>
    </citation>
    <scope>NUCLEOTIDE SEQUENCE [LARGE SCALE GENOMIC DNA]</scope>
    <source>
        <strain evidence="3">cv. br00</strain>
    </source>
</reference>
<proteinExistence type="predicted"/>
<keyword evidence="1" id="KW-0732">Signal</keyword>
<dbReference type="EMBL" id="VDCV01000003">
    <property type="protein sequence ID" value="KAB5564040.1"/>
    <property type="molecule type" value="Genomic_DNA"/>
</dbReference>
<sequence length="142" mass="16150">MRGGDAKMRVVYVSQDVFLIPSPMLEFLFATPKLFSFYKNWQKIVKSRHRDHKVSVINGAKRVRQGKSACCGAGPFRGVFSCGGRRLVKHFELCANPNEYVFWDSIHLTEQAYKQLADQMWGGGVGHPHVLGPYNLMNLFQT</sequence>
<comment type="caution">
    <text evidence="2">The sequence shown here is derived from an EMBL/GenBank/DDBJ whole genome shotgun (WGS) entry which is preliminary data.</text>
</comment>
<evidence type="ECO:0008006" key="4">
    <source>
        <dbReference type="Google" id="ProtNLM"/>
    </source>
</evidence>
<dbReference type="Gene3D" id="3.40.50.1110">
    <property type="entry name" value="SGNH hydrolase"/>
    <property type="match status" value="1"/>
</dbReference>
<name>A0A5N5N954_9ROSI</name>
<organism evidence="2 3">
    <name type="scientific">Salix brachista</name>
    <dbReference type="NCBI Taxonomy" id="2182728"/>
    <lineage>
        <taxon>Eukaryota</taxon>
        <taxon>Viridiplantae</taxon>
        <taxon>Streptophyta</taxon>
        <taxon>Embryophyta</taxon>
        <taxon>Tracheophyta</taxon>
        <taxon>Spermatophyta</taxon>
        <taxon>Magnoliopsida</taxon>
        <taxon>eudicotyledons</taxon>
        <taxon>Gunneridae</taxon>
        <taxon>Pentapetalae</taxon>
        <taxon>rosids</taxon>
        <taxon>fabids</taxon>
        <taxon>Malpighiales</taxon>
        <taxon>Salicaceae</taxon>
        <taxon>Saliceae</taxon>
        <taxon>Salix</taxon>
    </lineage>
</organism>
<gene>
    <name evidence="2" type="ORF">DKX38_004094</name>
</gene>
<protein>
    <recommendedName>
        <fullName evidence="4">GDSL esterase/lipase</fullName>
    </recommendedName>
</protein>
<dbReference type="AlphaFoldDB" id="A0A5N5N954"/>
<evidence type="ECO:0000313" key="2">
    <source>
        <dbReference type="EMBL" id="KAB5564040.1"/>
    </source>
</evidence>
<dbReference type="Proteomes" id="UP000326939">
    <property type="component" value="Chromosome 3"/>
</dbReference>
<evidence type="ECO:0000313" key="3">
    <source>
        <dbReference type="Proteomes" id="UP000326939"/>
    </source>
</evidence>
<dbReference type="InterPro" id="IPR044552">
    <property type="entry name" value="GLIP1-5/GLL25"/>
</dbReference>
<evidence type="ECO:0000256" key="1">
    <source>
        <dbReference type="ARBA" id="ARBA00022729"/>
    </source>
</evidence>
<dbReference type="PANTHER" id="PTHR45966">
    <property type="entry name" value="GDSL-LIKE LIPASE/ACYLHYDROLASE"/>
    <property type="match status" value="1"/>
</dbReference>
<dbReference type="PANTHER" id="PTHR45966:SF4">
    <property type="entry name" value="GDSL ESTERASE_LIPASE 5"/>
    <property type="match status" value="1"/>
</dbReference>
<keyword evidence="3" id="KW-1185">Reference proteome</keyword>
<accession>A0A5N5N954</accession>
<dbReference type="GO" id="GO:0016298">
    <property type="term" value="F:lipase activity"/>
    <property type="evidence" value="ECO:0007669"/>
    <property type="project" value="TreeGrafter"/>
</dbReference>
<dbReference type="InterPro" id="IPR036514">
    <property type="entry name" value="SGNH_hydro_sf"/>
</dbReference>